<dbReference type="InterPro" id="IPR035996">
    <property type="entry name" value="4pyrrol_Methylase_sf"/>
</dbReference>
<dbReference type="PIRSF" id="PIRSF036426">
    <property type="entry name" value="Sirohaem_synth"/>
    <property type="match status" value="1"/>
</dbReference>
<dbReference type="GO" id="GO:0004851">
    <property type="term" value="F:uroporphyrin-III C-methyltransferase activity"/>
    <property type="evidence" value="ECO:0007669"/>
    <property type="project" value="UniProtKB-EC"/>
</dbReference>
<evidence type="ECO:0000256" key="9">
    <source>
        <dbReference type="ARBA" id="ARBA00023239"/>
    </source>
</evidence>
<dbReference type="Proteomes" id="UP001595528">
    <property type="component" value="Unassembled WGS sequence"/>
</dbReference>
<dbReference type="EMBL" id="JBHRTR010000054">
    <property type="protein sequence ID" value="MFC3231025.1"/>
    <property type="molecule type" value="Genomic_DNA"/>
</dbReference>
<dbReference type="Pfam" id="PF00590">
    <property type="entry name" value="TP_methylase"/>
    <property type="match status" value="1"/>
</dbReference>
<dbReference type="InterPro" id="IPR050161">
    <property type="entry name" value="Siro_Cobalamin_biosynth"/>
</dbReference>
<feature type="domain" description="Tetrapyrrole methylase" evidence="15">
    <location>
        <begin position="242"/>
        <end position="454"/>
    </location>
</feature>
<dbReference type="InterPro" id="IPR006366">
    <property type="entry name" value="CobA/CysG_C"/>
</dbReference>
<dbReference type="InterPro" id="IPR012409">
    <property type="entry name" value="Sirohaem_synth"/>
</dbReference>
<comment type="pathway">
    <text evidence="1">Porphyrin-containing compound metabolism; siroheme biosynthesis; sirohydrochlorin from precorrin-2: step 1/1.</text>
</comment>
<keyword evidence="9 16" id="KW-0456">Lyase</keyword>
<protein>
    <submittedName>
        <fullName evidence="16">Siroheme synthase CysG</fullName>
        <ecNumber evidence="16">1.3.1.76</ecNumber>
        <ecNumber evidence="16">2.1.1.107</ecNumber>
        <ecNumber evidence="16">4.99.1.4</ecNumber>
    </submittedName>
</protein>
<evidence type="ECO:0000256" key="13">
    <source>
        <dbReference type="ARBA" id="ARBA00047561"/>
    </source>
</evidence>
<evidence type="ECO:0000256" key="6">
    <source>
        <dbReference type="ARBA" id="ARBA00022691"/>
    </source>
</evidence>
<dbReference type="SUPFAM" id="SSF51735">
    <property type="entry name" value="NAD(P)-binding Rossmann-fold domains"/>
    <property type="match status" value="1"/>
</dbReference>
<dbReference type="Gene3D" id="3.40.1010.10">
    <property type="entry name" value="Cobalt-precorrin-4 Transmethylase, Domain 1"/>
    <property type="match status" value="1"/>
</dbReference>
<keyword evidence="10" id="KW-0627">Porphyrin biosynthesis</keyword>
<comment type="similarity">
    <text evidence="2 14">Belongs to the precorrin methyltransferase family.</text>
</comment>
<dbReference type="EC" id="4.99.1.4" evidence="16"/>
<evidence type="ECO:0000256" key="12">
    <source>
        <dbReference type="ARBA" id="ARBA00025705"/>
    </source>
</evidence>
<dbReference type="PANTHER" id="PTHR45790:SF3">
    <property type="entry name" value="S-ADENOSYL-L-METHIONINE-DEPENDENT UROPORPHYRINOGEN III METHYLTRANSFERASE, CHLOROPLASTIC"/>
    <property type="match status" value="1"/>
</dbReference>
<dbReference type="InterPro" id="IPR036291">
    <property type="entry name" value="NAD(P)-bd_dom_sf"/>
</dbReference>
<keyword evidence="4 14" id="KW-0489">Methyltransferase</keyword>
<evidence type="ECO:0000256" key="7">
    <source>
        <dbReference type="ARBA" id="ARBA00023002"/>
    </source>
</evidence>
<evidence type="ECO:0000313" key="16">
    <source>
        <dbReference type="EMBL" id="MFC3231025.1"/>
    </source>
</evidence>
<keyword evidence="7 16" id="KW-0560">Oxidoreductase</keyword>
<dbReference type="CDD" id="cd11642">
    <property type="entry name" value="SUMT"/>
    <property type="match status" value="1"/>
</dbReference>
<evidence type="ECO:0000256" key="10">
    <source>
        <dbReference type="ARBA" id="ARBA00023244"/>
    </source>
</evidence>
<name>A0ABV7L8Q6_9PROT</name>
<dbReference type="PANTHER" id="PTHR45790">
    <property type="entry name" value="SIROHEME SYNTHASE-RELATED"/>
    <property type="match status" value="1"/>
</dbReference>
<dbReference type="InterPro" id="IPR014776">
    <property type="entry name" value="4pyrrole_Mease_sub2"/>
</dbReference>
<dbReference type="GO" id="GO:0043115">
    <property type="term" value="F:precorrin-2 dehydrogenase activity"/>
    <property type="evidence" value="ECO:0007669"/>
    <property type="project" value="UniProtKB-EC"/>
</dbReference>
<dbReference type="SUPFAM" id="SSF53790">
    <property type="entry name" value="Tetrapyrrole methylase"/>
    <property type="match status" value="1"/>
</dbReference>
<dbReference type="SUPFAM" id="SSF75615">
    <property type="entry name" value="Siroheme synthase middle domains-like"/>
    <property type="match status" value="1"/>
</dbReference>
<evidence type="ECO:0000256" key="2">
    <source>
        <dbReference type="ARBA" id="ARBA00005879"/>
    </source>
</evidence>
<reference evidence="17" key="1">
    <citation type="journal article" date="2019" name="Int. J. Syst. Evol. Microbiol.">
        <title>The Global Catalogue of Microorganisms (GCM) 10K type strain sequencing project: providing services to taxonomists for standard genome sequencing and annotation.</title>
        <authorList>
            <consortium name="The Broad Institute Genomics Platform"/>
            <consortium name="The Broad Institute Genome Sequencing Center for Infectious Disease"/>
            <person name="Wu L."/>
            <person name="Ma J."/>
        </authorList>
    </citation>
    <scope>NUCLEOTIDE SEQUENCE [LARGE SCALE GENOMIC DNA]</scope>
    <source>
        <strain evidence="17">KCTC 42964</strain>
    </source>
</reference>
<comment type="pathway">
    <text evidence="12">Porphyrin-containing compound metabolism; siroheme biosynthesis; precorrin-2 from uroporphyrinogen III: step 1/1.</text>
</comment>
<keyword evidence="5 14" id="KW-0808">Transferase</keyword>
<dbReference type="NCBIfam" id="TIGR01469">
    <property type="entry name" value="cobA_cysG_Cterm"/>
    <property type="match status" value="1"/>
</dbReference>
<dbReference type="Gene3D" id="3.40.50.720">
    <property type="entry name" value="NAD(P)-binding Rossmann-like Domain"/>
    <property type="match status" value="1"/>
</dbReference>
<dbReference type="GO" id="GO:0051266">
    <property type="term" value="F:sirohydrochlorin ferrochelatase activity"/>
    <property type="evidence" value="ECO:0007669"/>
    <property type="project" value="UniProtKB-EC"/>
</dbReference>
<keyword evidence="3" id="KW-0169">Cobalamin biosynthesis</keyword>
<sequence>MPDAELPAGPAIPAGKPPARGRAVGPLAALPLFMNLHGRRALVAGDADGAAWKAELLAAAGAEVLLCAPAPGAALAALLARGPAAGSLRHLPRTWQRQDFAGLSLAVCHTADDGAAAAFAAAGRAAGVPVSLVDRPSLSDVTFGSIVERGPVVVGISTGGATPALAQAIRQRIETALPRSLGGWAATARLWRSRIAGRLPLPGLRSAFWRRFAERALAGAPPPEEAGMAALLADACATPGGRVTLVGAGPGDAGQLTLDAVRALQSADVILFDDLVSDAVLELARREARRMLVGKRAGRKTCQQADINALMLKLARQGRHVVRLKSGDPGIFGRGGEEIADLAAAGIPVAVVPGITAGVALAARLGISLTHRDMAHSVRFVTGHSRLGQLPDDLDWRGLADPETTTLFYMAGRTAAALAARLLAEGLPATTPAVVAVAIGRDGEDIWRGDLAALAAREAPPAADAPVLVAIGQVLAQAVLATSDSRAADIALPPAMTAAGA</sequence>
<dbReference type="InterPro" id="IPR014777">
    <property type="entry name" value="4pyrrole_Mease_sub1"/>
</dbReference>
<evidence type="ECO:0000256" key="4">
    <source>
        <dbReference type="ARBA" id="ARBA00022603"/>
    </source>
</evidence>
<dbReference type="NCBIfam" id="NF004790">
    <property type="entry name" value="PRK06136.1"/>
    <property type="match status" value="1"/>
</dbReference>
<keyword evidence="6" id="KW-0949">S-adenosyl-L-methionine</keyword>
<dbReference type="PROSITE" id="PS00840">
    <property type="entry name" value="SUMT_2"/>
    <property type="match status" value="1"/>
</dbReference>
<dbReference type="GO" id="GO:0032259">
    <property type="term" value="P:methylation"/>
    <property type="evidence" value="ECO:0007669"/>
    <property type="project" value="UniProtKB-KW"/>
</dbReference>
<evidence type="ECO:0000259" key="15">
    <source>
        <dbReference type="Pfam" id="PF00590"/>
    </source>
</evidence>
<evidence type="ECO:0000256" key="3">
    <source>
        <dbReference type="ARBA" id="ARBA00022573"/>
    </source>
</evidence>
<dbReference type="InterPro" id="IPR003043">
    <property type="entry name" value="Uropor_MeTrfase_CS"/>
</dbReference>
<dbReference type="Gene3D" id="3.30.160.110">
    <property type="entry name" value="Siroheme synthase, domain 2"/>
    <property type="match status" value="1"/>
</dbReference>
<accession>A0ABV7L8Q6</accession>
<evidence type="ECO:0000256" key="1">
    <source>
        <dbReference type="ARBA" id="ARBA00005010"/>
    </source>
</evidence>
<evidence type="ECO:0000313" key="17">
    <source>
        <dbReference type="Proteomes" id="UP001595528"/>
    </source>
</evidence>
<evidence type="ECO:0000256" key="5">
    <source>
        <dbReference type="ARBA" id="ARBA00022679"/>
    </source>
</evidence>
<dbReference type="InterPro" id="IPR006367">
    <property type="entry name" value="Sirohaem_synthase_N"/>
</dbReference>
<dbReference type="NCBIfam" id="NF007922">
    <property type="entry name" value="PRK10637.1"/>
    <property type="match status" value="1"/>
</dbReference>
<comment type="catalytic activity">
    <reaction evidence="13">
        <text>precorrin-2 + NAD(+) = sirohydrochlorin + NADH + 2 H(+)</text>
        <dbReference type="Rhea" id="RHEA:15613"/>
        <dbReference type="ChEBI" id="CHEBI:15378"/>
        <dbReference type="ChEBI" id="CHEBI:57540"/>
        <dbReference type="ChEBI" id="CHEBI:57945"/>
        <dbReference type="ChEBI" id="CHEBI:58351"/>
        <dbReference type="ChEBI" id="CHEBI:58827"/>
        <dbReference type="EC" id="1.3.1.76"/>
    </reaction>
</comment>
<dbReference type="Gene3D" id="3.30.950.10">
    <property type="entry name" value="Methyltransferase, Cobalt-precorrin-4 Transmethylase, Domain 2"/>
    <property type="match status" value="1"/>
</dbReference>
<dbReference type="EC" id="1.3.1.76" evidence="16"/>
<organism evidence="16 17">
    <name type="scientific">Marinibaculum pumilum</name>
    <dbReference type="NCBI Taxonomy" id="1766165"/>
    <lineage>
        <taxon>Bacteria</taxon>
        <taxon>Pseudomonadati</taxon>
        <taxon>Pseudomonadota</taxon>
        <taxon>Alphaproteobacteria</taxon>
        <taxon>Rhodospirillales</taxon>
        <taxon>Rhodospirillaceae</taxon>
        <taxon>Marinibaculum</taxon>
    </lineage>
</organism>
<dbReference type="RefSeq" id="WP_379906492.1">
    <property type="nucleotide sequence ID" value="NZ_JBHRTR010000054.1"/>
</dbReference>
<evidence type="ECO:0000256" key="11">
    <source>
        <dbReference type="ARBA" id="ARBA00023268"/>
    </source>
</evidence>
<keyword evidence="11" id="KW-0511">Multifunctional enzyme</keyword>
<evidence type="ECO:0000256" key="8">
    <source>
        <dbReference type="ARBA" id="ARBA00023027"/>
    </source>
</evidence>
<dbReference type="NCBIfam" id="TIGR01470">
    <property type="entry name" value="cysG_Nterm"/>
    <property type="match status" value="1"/>
</dbReference>
<evidence type="ECO:0000256" key="14">
    <source>
        <dbReference type="RuleBase" id="RU003960"/>
    </source>
</evidence>
<proteinExistence type="inferred from homology"/>
<comment type="caution">
    <text evidence="16">The sequence shown here is derived from an EMBL/GenBank/DDBJ whole genome shotgun (WGS) entry which is preliminary data.</text>
</comment>
<dbReference type="EC" id="2.1.1.107" evidence="16"/>
<keyword evidence="8" id="KW-0520">NAD</keyword>
<keyword evidence="17" id="KW-1185">Reference proteome</keyword>
<dbReference type="Pfam" id="PF13241">
    <property type="entry name" value="NAD_binding_7"/>
    <property type="match status" value="1"/>
</dbReference>
<gene>
    <name evidence="16" type="primary">cysG</name>
    <name evidence="16" type="ORF">ACFOGJ_27510</name>
</gene>
<dbReference type="InterPro" id="IPR000878">
    <property type="entry name" value="4pyrrol_Mease"/>
</dbReference>